<dbReference type="CDD" id="cd02440">
    <property type="entry name" value="AdoMet_MTases"/>
    <property type="match status" value="1"/>
</dbReference>
<dbReference type="GO" id="GO:0010420">
    <property type="term" value="F:polyprenyldihydroxybenzoate methyltransferase activity"/>
    <property type="evidence" value="ECO:0007669"/>
    <property type="project" value="TreeGrafter"/>
</dbReference>
<dbReference type="Gene3D" id="3.40.50.150">
    <property type="entry name" value="Vaccinia Virus protein VP39"/>
    <property type="match status" value="1"/>
</dbReference>
<keyword evidence="2" id="KW-0489">Methyltransferase</keyword>
<dbReference type="PANTHER" id="PTHR43464">
    <property type="entry name" value="METHYLTRANSFERASE"/>
    <property type="match status" value="1"/>
</dbReference>
<dbReference type="InterPro" id="IPR029063">
    <property type="entry name" value="SAM-dependent_MTases_sf"/>
</dbReference>
<dbReference type="AlphaFoldDB" id="A0A132C0N2"/>
<dbReference type="GO" id="GO:0030798">
    <property type="term" value="F:trans-aconitate 2-methyltransferase activity"/>
    <property type="evidence" value="ECO:0007669"/>
    <property type="project" value="UniProtKB-EC"/>
</dbReference>
<dbReference type="RefSeq" id="WP_068240905.1">
    <property type="nucleotide sequence ID" value="NZ_LPUY01000027.1"/>
</dbReference>
<gene>
    <name evidence="2" type="primary">tam_1</name>
    <name evidence="2" type="ORF">TRIHO_09840</name>
</gene>
<dbReference type="InterPro" id="IPR041698">
    <property type="entry name" value="Methyltransf_25"/>
</dbReference>
<reference evidence="2 3" key="1">
    <citation type="submission" date="2015-12" db="EMBL/GenBank/DDBJ databases">
        <title>Genome sequence of the marine Rhodobacteraceae strain O3.65, Candidatus Tritonibacter horizontis.</title>
        <authorList>
            <person name="Poehlein A."/>
            <person name="Giebel H.A."/>
            <person name="Voget S."/>
            <person name="Brinkhoff T."/>
        </authorList>
    </citation>
    <scope>NUCLEOTIDE SEQUENCE [LARGE SCALE GENOMIC DNA]</scope>
    <source>
        <strain evidence="2 3">O3.65</strain>
    </source>
</reference>
<name>A0A132C0N2_9RHOB</name>
<proteinExistence type="predicted"/>
<dbReference type="SUPFAM" id="SSF53335">
    <property type="entry name" value="S-adenosyl-L-methionine-dependent methyltransferases"/>
    <property type="match status" value="1"/>
</dbReference>
<dbReference type="EC" id="2.1.1.144" evidence="2"/>
<keyword evidence="3" id="KW-1185">Reference proteome</keyword>
<dbReference type="Pfam" id="PF13649">
    <property type="entry name" value="Methyltransf_25"/>
    <property type="match status" value="1"/>
</dbReference>
<protein>
    <submittedName>
        <fullName evidence="2">Trans-aconitate 2-methyltransferase</fullName>
        <ecNumber evidence="2">2.1.1.144</ecNumber>
    </submittedName>
</protein>
<keyword evidence="2" id="KW-0808">Transferase</keyword>
<dbReference type="GO" id="GO:0032259">
    <property type="term" value="P:methylation"/>
    <property type="evidence" value="ECO:0007669"/>
    <property type="project" value="UniProtKB-KW"/>
</dbReference>
<feature type="domain" description="Methyltransferase" evidence="1">
    <location>
        <begin position="46"/>
        <end position="134"/>
    </location>
</feature>
<dbReference type="PANTHER" id="PTHR43464:SF23">
    <property type="entry name" value="JUVENILE HORMONE ACID O-METHYLTRANSFERASE"/>
    <property type="match status" value="1"/>
</dbReference>
<evidence type="ECO:0000259" key="1">
    <source>
        <dbReference type="Pfam" id="PF13649"/>
    </source>
</evidence>
<sequence>MSDDETMAAYAKAAEEYGKGFARAKDTFHEPDYAAFVAGLPDGGTVLDLGCGPGHWAARFRDDGYRVAAVDASPEMAAYAKDTFGIDVSVAEFEDIESEALFDGIWAFFSLLHAPRDDFPSHLLRLRRALVPGGQLSLGMKLGEGERRDELGRFYAYYSEEELTALLGVLGFTVLSARRGNGKGLAGADETFVVLTAHA</sequence>
<comment type="caution">
    <text evidence="2">The sequence shown here is derived from an EMBL/GenBank/DDBJ whole genome shotgun (WGS) entry which is preliminary data.</text>
</comment>
<dbReference type="EMBL" id="LPUY01000027">
    <property type="protein sequence ID" value="KUP94129.1"/>
    <property type="molecule type" value="Genomic_DNA"/>
</dbReference>
<accession>A0A132C0N2</accession>
<organism evidence="2 3">
    <name type="scientific">Tritonibacter horizontis</name>
    <dbReference type="NCBI Taxonomy" id="1768241"/>
    <lineage>
        <taxon>Bacteria</taxon>
        <taxon>Pseudomonadati</taxon>
        <taxon>Pseudomonadota</taxon>
        <taxon>Alphaproteobacteria</taxon>
        <taxon>Rhodobacterales</taxon>
        <taxon>Paracoccaceae</taxon>
        <taxon>Tritonibacter</taxon>
    </lineage>
</organism>
<dbReference type="PATRIC" id="fig|1768241.3.peg.1022"/>
<evidence type="ECO:0000313" key="3">
    <source>
        <dbReference type="Proteomes" id="UP000068382"/>
    </source>
</evidence>
<evidence type="ECO:0000313" key="2">
    <source>
        <dbReference type="EMBL" id="KUP94129.1"/>
    </source>
</evidence>
<dbReference type="OrthoDB" id="9804312at2"/>
<dbReference type="Proteomes" id="UP000068382">
    <property type="component" value="Unassembled WGS sequence"/>
</dbReference>